<name>A0A7W8C2S1_9BACT</name>
<evidence type="ECO:0000313" key="2">
    <source>
        <dbReference type="EMBL" id="MBB5144535.1"/>
    </source>
</evidence>
<accession>A0A7W8C2S1</accession>
<evidence type="ECO:0000313" key="3">
    <source>
        <dbReference type="Proteomes" id="UP000539075"/>
    </source>
</evidence>
<evidence type="ECO:0000256" key="1">
    <source>
        <dbReference type="SAM" id="MobiDB-lite"/>
    </source>
</evidence>
<dbReference type="RefSeq" id="WP_183721661.1">
    <property type="nucleotide sequence ID" value="NZ_JACHGO010000008.1"/>
</dbReference>
<organism evidence="2 3">
    <name type="scientific">Desulfovibrio intestinalis</name>
    <dbReference type="NCBI Taxonomy" id="58621"/>
    <lineage>
        <taxon>Bacteria</taxon>
        <taxon>Pseudomonadati</taxon>
        <taxon>Thermodesulfobacteriota</taxon>
        <taxon>Desulfovibrionia</taxon>
        <taxon>Desulfovibrionales</taxon>
        <taxon>Desulfovibrionaceae</taxon>
        <taxon>Desulfovibrio</taxon>
    </lineage>
</organism>
<comment type="caution">
    <text evidence="2">The sequence shown here is derived from an EMBL/GenBank/DDBJ whole genome shotgun (WGS) entry which is preliminary data.</text>
</comment>
<dbReference type="AlphaFoldDB" id="A0A7W8C2S1"/>
<protein>
    <submittedName>
        <fullName evidence="2">Uncharacterized protein</fullName>
    </submittedName>
</protein>
<dbReference type="EMBL" id="JACHGO010000008">
    <property type="protein sequence ID" value="MBB5144535.1"/>
    <property type="molecule type" value="Genomic_DNA"/>
</dbReference>
<feature type="region of interest" description="Disordered" evidence="1">
    <location>
        <begin position="1"/>
        <end position="21"/>
    </location>
</feature>
<reference evidence="2 3" key="1">
    <citation type="submission" date="2020-08" db="EMBL/GenBank/DDBJ databases">
        <title>Genomic Encyclopedia of Type Strains, Phase IV (KMG-IV): sequencing the most valuable type-strain genomes for metagenomic binning, comparative biology and taxonomic classification.</title>
        <authorList>
            <person name="Goeker M."/>
        </authorList>
    </citation>
    <scope>NUCLEOTIDE SEQUENCE [LARGE SCALE GENOMIC DNA]</scope>
    <source>
        <strain evidence="2 3">DSM 11275</strain>
    </source>
</reference>
<dbReference type="Proteomes" id="UP000539075">
    <property type="component" value="Unassembled WGS sequence"/>
</dbReference>
<proteinExistence type="predicted"/>
<sequence length="94" mass="10486">MSQRINDAFLSENGPQDRPAPYYEEHDLALIQRYLTVLEDNKKASRSGITDAGMAMDMAGFVRQQLQKPAQRPRISSALMALALVQKVPDGPQQ</sequence>
<keyword evidence="3" id="KW-1185">Reference proteome</keyword>
<gene>
    <name evidence="2" type="ORF">HNQ38_002650</name>
</gene>